<dbReference type="Proteomes" id="UP001315686">
    <property type="component" value="Unassembled WGS sequence"/>
</dbReference>
<dbReference type="RefSeq" id="WP_327794882.1">
    <property type="nucleotide sequence ID" value="NZ_JADQAZ010000003.1"/>
</dbReference>
<dbReference type="GO" id="GO:0006631">
    <property type="term" value="P:fatty acid metabolic process"/>
    <property type="evidence" value="ECO:0007669"/>
    <property type="project" value="InterPro"/>
</dbReference>
<dbReference type="CDD" id="cd06558">
    <property type="entry name" value="crotonase-like"/>
    <property type="match status" value="1"/>
</dbReference>
<keyword evidence="3" id="KW-0511">Multifunctional enzyme</keyword>
<dbReference type="AlphaFoldDB" id="A0AAP2CQW3"/>
<comment type="caution">
    <text evidence="6">The sequence shown here is derived from an EMBL/GenBank/DDBJ whole genome shotgun (WGS) entry which is preliminary data.</text>
</comment>
<evidence type="ECO:0000256" key="4">
    <source>
        <dbReference type="ARBA" id="ARBA00049556"/>
    </source>
</evidence>
<dbReference type="GO" id="GO:0070403">
    <property type="term" value="F:NAD+ binding"/>
    <property type="evidence" value="ECO:0007669"/>
    <property type="project" value="InterPro"/>
</dbReference>
<accession>A0AAP2CQW3</accession>
<dbReference type="InterPro" id="IPR036291">
    <property type="entry name" value="NAD(P)-bd_dom_sf"/>
</dbReference>
<dbReference type="EMBL" id="JADQAZ010000003">
    <property type="protein sequence ID" value="MBT0958659.1"/>
    <property type="molecule type" value="Genomic_DNA"/>
</dbReference>
<name>A0AAP2CQW3_9RHOB</name>
<dbReference type="Pfam" id="PF02737">
    <property type="entry name" value="3HCDH_N"/>
    <property type="match status" value="1"/>
</dbReference>
<dbReference type="InterPro" id="IPR001753">
    <property type="entry name" value="Enoyl-CoA_hydra/iso"/>
</dbReference>
<evidence type="ECO:0000313" key="6">
    <source>
        <dbReference type="EMBL" id="MBT0958659.1"/>
    </source>
</evidence>
<keyword evidence="7" id="KW-1185">Reference proteome</keyword>
<evidence type="ECO:0000259" key="5">
    <source>
        <dbReference type="Pfam" id="PF02737"/>
    </source>
</evidence>
<dbReference type="SUPFAM" id="SSF51735">
    <property type="entry name" value="NAD(P)-binding Rossmann-fold domains"/>
    <property type="match status" value="1"/>
</dbReference>
<dbReference type="Gene3D" id="3.40.50.720">
    <property type="entry name" value="NAD(P)-binding Rossmann-like Domain"/>
    <property type="match status" value="1"/>
</dbReference>
<dbReference type="InterPro" id="IPR006176">
    <property type="entry name" value="3-OHacyl-CoA_DH_NAD-bd"/>
</dbReference>
<dbReference type="SUPFAM" id="SSF48179">
    <property type="entry name" value="6-phosphogluconate dehydrogenase C-terminal domain-like"/>
    <property type="match status" value="1"/>
</dbReference>
<dbReference type="Gene3D" id="3.90.226.10">
    <property type="entry name" value="2-enoyl-CoA Hydratase, Chain A, domain 1"/>
    <property type="match status" value="1"/>
</dbReference>
<gene>
    <name evidence="6" type="ORF">IV417_14810</name>
</gene>
<keyword evidence="2" id="KW-0456">Lyase</keyword>
<evidence type="ECO:0000256" key="1">
    <source>
        <dbReference type="ARBA" id="ARBA00023235"/>
    </source>
</evidence>
<keyword evidence="1" id="KW-0413">Isomerase</keyword>
<dbReference type="InterPro" id="IPR029045">
    <property type="entry name" value="ClpP/crotonase-like_dom_sf"/>
</dbReference>
<dbReference type="InterPro" id="IPR013328">
    <property type="entry name" value="6PGD_dom2"/>
</dbReference>
<dbReference type="Gene3D" id="1.10.1040.10">
    <property type="entry name" value="N-(1-d-carboxylethyl)-l-norvaline Dehydrogenase, domain 2"/>
    <property type="match status" value="1"/>
</dbReference>
<dbReference type="Pfam" id="PF00378">
    <property type="entry name" value="ECH_1"/>
    <property type="match status" value="1"/>
</dbReference>
<sequence length="621" mass="64250">MSLVSLQINEGVGLIRLNNPPDNGLTADVRTGLWEAISICESEALVGAVILMGGGEVFCTGPSIDDRAQSDSVPSLSALCSRIEACPKPVITGLHGKAHDAGCELVLASHYRLSEPDATLGFPAITQGVIPCGGATQRLPRLIGAKAALDLLLSGDPLPAGAAEANGLIDGTVQGNLQTACISLARDLAKNSAPTRETRAQTTGLADPAAFQIAVAEAQKRSKDSGLIAPERLIDCVAAAQFLPFEQGLAYEAEAHAELAASPEARALRYLAQAASQPQTTQTPAKITPIGITGAGARGAPLIAAALLAGLEVRMLEQDEEYLSEGIGRVHALLHQAQVEGRLSPEGRAEVEGRLTGASSVEDLGQVHFMVETLPDDSGRKPDLLAGLAEIVGPFGIVATLAETPSLEELSTTEATDERLIGLRFAGAAHQARMLEVIVQEGSGPAAAATGLAFADLLGLQATASRTALLPLLWRAMRGAVRHVAQTDAEQARLAAALTSLGFTRFPISASPEGSPSAAEAARLTRPLLLAMANAGADALMSGAAAGAMQVDLAAVHGLNFPRTMGGPMHWAEGQGLLRCRDDLAALADRYDSTLFAPSELFTEMGRGTGNFEGWGLQAAE</sequence>
<dbReference type="GO" id="GO:0003857">
    <property type="term" value="F:(3S)-3-hydroxyacyl-CoA dehydrogenase (NAD+) activity"/>
    <property type="evidence" value="ECO:0007669"/>
    <property type="project" value="UniProtKB-EC"/>
</dbReference>
<reference evidence="6 7" key="1">
    <citation type="journal article" date="2021" name="Arch. Microbiol.">
        <title>Harenicola maris gen. nov., sp. nov. isolated from the Sea of Japan shallow sediments.</title>
        <authorList>
            <person name="Romanenko L.A."/>
            <person name="Kurilenko V.V."/>
            <person name="Chernysheva N.Y."/>
            <person name="Tekutyeva L.A."/>
            <person name="Velansky P.V."/>
            <person name="Svetashev V.I."/>
            <person name="Isaeva M.P."/>
        </authorList>
    </citation>
    <scope>NUCLEOTIDE SEQUENCE [LARGE SCALE GENOMIC DNA]</scope>
    <source>
        <strain evidence="6 7">KMM 3653</strain>
    </source>
</reference>
<organism evidence="6 7">
    <name type="scientific">Harenicola maris</name>
    <dbReference type="NCBI Taxonomy" id="2841044"/>
    <lineage>
        <taxon>Bacteria</taxon>
        <taxon>Pseudomonadati</taxon>
        <taxon>Pseudomonadota</taxon>
        <taxon>Alphaproteobacteria</taxon>
        <taxon>Rhodobacterales</taxon>
        <taxon>Paracoccaceae</taxon>
        <taxon>Harenicola</taxon>
    </lineage>
</organism>
<proteinExistence type="predicted"/>
<dbReference type="SUPFAM" id="SSF52096">
    <property type="entry name" value="ClpP/crotonase"/>
    <property type="match status" value="1"/>
</dbReference>
<evidence type="ECO:0000313" key="7">
    <source>
        <dbReference type="Proteomes" id="UP001315686"/>
    </source>
</evidence>
<dbReference type="PANTHER" id="PTHR23309:SF49">
    <property type="entry name" value="PEROXISOMAL BIFUNCTIONAL ENZYME"/>
    <property type="match status" value="1"/>
</dbReference>
<dbReference type="InterPro" id="IPR008927">
    <property type="entry name" value="6-PGluconate_DH-like_C_sf"/>
</dbReference>
<protein>
    <submittedName>
        <fullName evidence="6">Enoyl-CoA hydratase/isomerase family protein</fullName>
    </submittedName>
</protein>
<evidence type="ECO:0000256" key="2">
    <source>
        <dbReference type="ARBA" id="ARBA00023239"/>
    </source>
</evidence>
<dbReference type="GO" id="GO:0016829">
    <property type="term" value="F:lyase activity"/>
    <property type="evidence" value="ECO:0007669"/>
    <property type="project" value="UniProtKB-KW"/>
</dbReference>
<evidence type="ECO:0000256" key="3">
    <source>
        <dbReference type="ARBA" id="ARBA00023268"/>
    </source>
</evidence>
<comment type="catalytic activity">
    <reaction evidence="4">
        <text>a (3S)-3-hydroxyacyl-CoA + NAD(+) = a 3-oxoacyl-CoA + NADH + H(+)</text>
        <dbReference type="Rhea" id="RHEA:22432"/>
        <dbReference type="ChEBI" id="CHEBI:15378"/>
        <dbReference type="ChEBI" id="CHEBI:57318"/>
        <dbReference type="ChEBI" id="CHEBI:57540"/>
        <dbReference type="ChEBI" id="CHEBI:57945"/>
        <dbReference type="ChEBI" id="CHEBI:90726"/>
        <dbReference type="EC" id="1.1.1.35"/>
    </reaction>
</comment>
<dbReference type="GO" id="GO:0016853">
    <property type="term" value="F:isomerase activity"/>
    <property type="evidence" value="ECO:0007669"/>
    <property type="project" value="UniProtKB-KW"/>
</dbReference>
<dbReference type="PANTHER" id="PTHR23309">
    <property type="entry name" value="3-HYDROXYACYL-COA DEHYROGENASE"/>
    <property type="match status" value="1"/>
</dbReference>
<feature type="domain" description="3-hydroxyacyl-CoA dehydrogenase NAD binding" evidence="5">
    <location>
        <begin position="290"/>
        <end position="459"/>
    </location>
</feature>